<proteinExistence type="inferred from homology"/>
<evidence type="ECO:0000313" key="10">
    <source>
        <dbReference type="Proteomes" id="UP001519288"/>
    </source>
</evidence>
<sequence length="310" mass="34778">MGNQAMNQPTLAQRAVDSIEDFAGRHPGHRRAHAKGACYRGEFTPNPEAARYTTAVHFQEERTPVIVRFSNSSPDPSQSDLLSPAKGIAVQFQLPDGEVTNLVAVSIPVFFARTPESFVDILKMVTAFEHKELSFKEKVAGVIEHFGESRHALLEVAKLKPPTSYAELPYYSIHAFFMVNAEGVRRPIKYEWEPDADIHHLSAAEAKEQSPDYLETEFSQRIRIAPAGFTLKAVLGEEDDPTDDSTQKWPDKRERIILGHLTITEATSEPENLVMDPTVVTSGIELSNDPILNFRHEAYAISHHRRSLHE</sequence>
<evidence type="ECO:0000256" key="1">
    <source>
        <dbReference type="ARBA" id="ARBA00005329"/>
    </source>
</evidence>
<dbReference type="PANTHER" id="PTHR11465:SF9">
    <property type="entry name" value="CATALASE"/>
    <property type="match status" value="1"/>
</dbReference>
<dbReference type="GO" id="GO:0004096">
    <property type="term" value="F:catalase activity"/>
    <property type="evidence" value="ECO:0007669"/>
    <property type="project" value="UniProtKB-EC"/>
</dbReference>
<name>A0ABS4JIG3_9BACL</name>
<keyword evidence="6 7" id="KW-0408">Iron</keyword>
<dbReference type="PRINTS" id="PR00067">
    <property type="entry name" value="CATALASE"/>
</dbReference>
<evidence type="ECO:0000256" key="5">
    <source>
        <dbReference type="ARBA" id="ARBA00023002"/>
    </source>
</evidence>
<organism evidence="9 10">
    <name type="scientific">Paenibacillus shirakamiensis</name>
    <dbReference type="NCBI Taxonomy" id="1265935"/>
    <lineage>
        <taxon>Bacteria</taxon>
        <taxon>Bacillati</taxon>
        <taxon>Bacillota</taxon>
        <taxon>Bacilli</taxon>
        <taxon>Bacillales</taxon>
        <taxon>Paenibacillaceae</taxon>
        <taxon>Paenibacillus</taxon>
    </lineage>
</organism>
<dbReference type="RefSeq" id="WP_209860298.1">
    <property type="nucleotide sequence ID" value="NZ_JAGGLD010000001.1"/>
</dbReference>
<dbReference type="SMART" id="SM01060">
    <property type="entry name" value="Catalase"/>
    <property type="match status" value="1"/>
</dbReference>
<dbReference type="PIRSF" id="PIRSF000296">
    <property type="entry name" value="SrpA"/>
    <property type="match status" value="1"/>
</dbReference>
<evidence type="ECO:0000256" key="2">
    <source>
        <dbReference type="ARBA" id="ARBA00022559"/>
    </source>
</evidence>
<dbReference type="EMBL" id="JAGGLD010000001">
    <property type="protein sequence ID" value="MBP2000354.1"/>
    <property type="molecule type" value="Genomic_DNA"/>
</dbReference>
<keyword evidence="10" id="KW-1185">Reference proteome</keyword>
<evidence type="ECO:0000256" key="6">
    <source>
        <dbReference type="ARBA" id="ARBA00023004"/>
    </source>
</evidence>
<evidence type="ECO:0000259" key="8">
    <source>
        <dbReference type="SMART" id="SM01060"/>
    </source>
</evidence>
<dbReference type="PROSITE" id="PS51402">
    <property type="entry name" value="CATALASE_3"/>
    <property type="match status" value="1"/>
</dbReference>
<dbReference type="Gene3D" id="2.40.180.10">
    <property type="entry name" value="Catalase core domain"/>
    <property type="match status" value="1"/>
</dbReference>
<keyword evidence="2 7" id="KW-0575">Peroxidase</keyword>
<comment type="cofactor">
    <cofactor evidence="7">
        <name>heme</name>
        <dbReference type="ChEBI" id="CHEBI:30413"/>
    </cofactor>
</comment>
<dbReference type="Pfam" id="PF00199">
    <property type="entry name" value="Catalase"/>
    <property type="match status" value="1"/>
</dbReference>
<dbReference type="CDD" id="cd08153">
    <property type="entry name" value="srpA_like"/>
    <property type="match status" value="1"/>
</dbReference>
<evidence type="ECO:0000256" key="7">
    <source>
        <dbReference type="PIRNR" id="PIRNR000296"/>
    </source>
</evidence>
<keyword evidence="5 7" id="KW-0560">Oxidoreductase</keyword>
<accession>A0ABS4JIG3</accession>
<comment type="similarity">
    <text evidence="1 7">Belongs to the catalase family.</text>
</comment>
<evidence type="ECO:0000313" key="9">
    <source>
        <dbReference type="EMBL" id="MBP2000354.1"/>
    </source>
</evidence>
<dbReference type="InterPro" id="IPR011614">
    <property type="entry name" value="Catalase_core"/>
</dbReference>
<dbReference type="InterPro" id="IPR024168">
    <property type="entry name" value="Catalase_SrpA-type_pred"/>
</dbReference>
<dbReference type="InterPro" id="IPR018028">
    <property type="entry name" value="Catalase"/>
</dbReference>
<evidence type="ECO:0000256" key="4">
    <source>
        <dbReference type="ARBA" id="ARBA00022723"/>
    </source>
</evidence>
<evidence type="ECO:0000256" key="3">
    <source>
        <dbReference type="ARBA" id="ARBA00022617"/>
    </source>
</evidence>
<dbReference type="Proteomes" id="UP001519288">
    <property type="component" value="Unassembled WGS sequence"/>
</dbReference>
<dbReference type="EC" id="1.11.1.-" evidence="7"/>
<feature type="domain" description="Catalase core" evidence="8">
    <location>
        <begin position="1"/>
        <end position="309"/>
    </location>
</feature>
<dbReference type="PANTHER" id="PTHR11465">
    <property type="entry name" value="CATALASE"/>
    <property type="match status" value="1"/>
</dbReference>
<reference evidence="9 10" key="1">
    <citation type="submission" date="2021-03" db="EMBL/GenBank/DDBJ databases">
        <title>Genomic Encyclopedia of Type Strains, Phase IV (KMG-IV): sequencing the most valuable type-strain genomes for metagenomic binning, comparative biology and taxonomic classification.</title>
        <authorList>
            <person name="Goeker M."/>
        </authorList>
    </citation>
    <scope>NUCLEOTIDE SEQUENCE [LARGE SCALE GENOMIC DNA]</scope>
    <source>
        <strain evidence="9 10">DSM 26806</strain>
    </source>
</reference>
<gene>
    <name evidence="9" type="ORF">J2Z69_001373</name>
</gene>
<comment type="caution">
    <text evidence="9">The sequence shown here is derived from an EMBL/GenBank/DDBJ whole genome shotgun (WGS) entry which is preliminary data.</text>
</comment>
<keyword evidence="3 7" id="KW-0349">Heme</keyword>
<protein>
    <recommendedName>
        <fullName evidence="7">Catalase-related peroxidase</fullName>
        <ecNumber evidence="7">1.11.1.-</ecNumber>
    </recommendedName>
</protein>
<dbReference type="Gene3D" id="1.20.1280.120">
    <property type="match status" value="1"/>
</dbReference>
<comment type="function">
    <text evidence="7">Has an organic peroxide-dependent peroxidase activity.</text>
</comment>
<keyword evidence="4 7" id="KW-0479">Metal-binding</keyword>
<dbReference type="InterPro" id="IPR020835">
    <property type="entry name" value="Catalase_sf"/>
</dbReference>
<dbReference type="SUPFAM" id="SSF56634">
    <property type="entry name" value="Heme-dependent catalase-like"/>
    <property type="match status" value="1"/>
</dbReference>